<protein>
    <submittedName>
        <fullName evidence="2">Uncharacterized protein</fullName>
    </submittedName>
</protein>
<name>A0A2P2FG59_AMYLU</name>
<evidence type="ECO:0000256" key="1">
    <source>
        <dbReference type="SAM" id="MobiDB-lite"/>
    </source>
</evidence>
<keyword evidence="3" id="KW-1185">Reference proteome</keyword>
<accession>A0A2P2FG59</accession>
<dbReference type="EMBL" id="JFBM01000058">
    <property type="protein sequence ID" value="KFU75701.1"/>
    <property type="molecule type" value="Genomic_DNA"/>
</dbReference>
<feature type="region of interest" description="Disordered" evidence="1">
    <location>
        <begin position="137"/>
        <end position="158"/>
    </location>
</feature>
<sequence>MTIAVEDLAGRSLVPDELFERLVNRIAKENDLPHEFAARIMDQTLAFLRACGEDRRAPLAPSEPVDIGWHTFLLYTREYASFCERAAGRFIHHVPNDDGEGPADPQDLIARTTEAVRDLGFAVDTDLWLTSKVKCSDGDDGCRASGKDGNENTDTNGK</sequence>
<reference evidence="2 3" key="1">
    <citation type="journal article" date="2014" name="Genome Announc.">
        <title>Draft Genome Sequence of Amycolatopsis lurida NRRL 2430, Producer of the Glycopeptide Family Antibiotic Ristocetin.</title>
        <authorList>
            <person name="Kwun M.J."/>
            <person name="Hong H.J."/>
        </authorList>
    </citation>
    <scope>NUCLEOTIDE SEQUENCE [LARGE SCALE GENOMIC DNA]</scope>
    <source>
        <strain evidence="2 3">NRRL 2430</strain>
    </source>
</reference>
<proteinExistence type="predicted"/>
<evidence type="ECO:0000313" key="3">
    <source>
        <dbReference type="Proteomes" id="UP000256220"/>
    </source>
</evidence>
<comment type="caution">
    <text evidence="2">The sequence shown here is derived from an EMBL/GenBank/DDBJ whole genome shotgun (WGS) entry which is preliminary data.</text>
</comment>
<dbReference type="RefSeq" id="WP_034323646.1">
    <property type="nucleotide sequence ID" value="NZ_JFBM01000058.1"/>
</dbReference>
<gene>
    <name evidence="2" type="ORF">BB31_40180</name>
</gene>
<dbReference type="AlphaFoldDB" id="A0A2P2FG59"/>
<organism evidence="2 3">
    <name type="scientific">Amycolatopsis lurida NRRL 2430</name>
    <dbReference type="NCBI Taxonomy" id="1460371"/>
    <lineage>
        <taxon>Bacteria</taxon>
        <taxon>Bacillati</taxon>
        <taxon>Actinomycetota</taxon>
        <taxon>Actinomycetes</taxon>
        <taxon>Pseudonocardiales</taxon>
        <taxon>Pseudonocardiaceae</taxon>
        <taxon>Amycolatopsis</taxon>
    </lineage>
</organism>
<evidence type="ECO:0000313" key="2">
    <source>
        <dbReference type="EMBL" id="KFU75701.1"/>
    </source>
</evidence>
<feature type="compositionally biased region" description="Basic and acidic residues" evidence="1">
    <location>
        <begin position="137"/>
        <end position="150"/>
    </location>
</feature>
<dbReference type="Proteomes" id="UP000256220">
    <property type="component" value="Unassembled WGS sequence"/>
</dbReference>